<accession>A0AAD4D394</accession>
<reference evidence="2" key="1">
    <citation type="journal article" date="2020" name="Fungal Divers.">
        <title>Resolving the Mortierellaceae phylogeny through synthesis of multi-gene phylogenetics and phylogenomics.</title>
        <authorList>
            <person name="Vandepol N."/>
            <person name="Liber J."/>
            <person name="Desiro A."/>
            <person name="Na H."/>
            <person name="Kennedy M."/>
            <person name="Barry K."/>
            <person name="Grigoriev I.V."/>
            <person name="Miller A.N."/>
            <person name="O'Donnell K."/>
            <person name="Stajich J.E."/>
            <person name="Bonito G."/>
        </authorList>
    </citation>
    <scope>NUCLEOTIDE SEQUENCE</scope>
    <source>
        <strain evidence="2">NRRL 28262</strain>
    </source>
</reference>
<keyword evidence="3" id="KW-1185">Reference proteome</keyword>
<dbReference type="InterPro" id="IPR036574">
    <property type="entry name" value="Scorpion_toxin-like_sf"/>
</dbReference>
<dbReference type="AlphaFoldDB" id="A0AAD4D394"/>
<evidence type="ECO:0000313" key="3">
    <source>
        <dbReference type="Proteomes" id="UP001194580"/>
    </source>
</evidence>
<protein>
    <submittedName>
        <fullName evidence="2">Uncharacterized protein</fullName>
    </submittedName>
</protein>
<sequence length="54" mass="5438">MAAPAATPAEAEAVPIHLEKRLTCQIGSIFGAGDAACSASCIAQRQGFHGGHCD</sequence>
<gene>
    <name evidence="2" type="ORF">BGZ95_004643</name>
</gene>
<comment type="caution">
    <text evidence="2">The sequence shown here is derived from an EMBL/GenBank/DDBJ whole genome shotgun (WGS) entry which is preliminary data.</text>
</comment>
<dbReference type="Gene3D" id="3.30.30.10">
    <property type="entry name" value="Knottin, scorpion toxin-like"/>
    <property type="match status" value="1"/>
</dbReference>
<comment type="similarity">
    <text evidence="1">Belongs to the invertebrate defensin family.</text>
</comment>
<feature type="non-terminal residue" evidence="2">
    <location>
        <position position="54"/>
    </location>
</feature>
<evidence type="ECO:0000313" key="2">
    <source>
        <dbReference type="EMBL" id="KAG0259556.1"/>
    </source>
</evidence>
<name>A0AAD4D394_9FUNG</name>
<dbReference type="EMBL" id="JAAAIL010002183">
    <property type="protein sequence ID" value="KAG0259556.1"/>
    <property type="molecule type" value="Genomic_DNA"/>
</dbReference>
<dbReference type="Proteomes" id="UP001194580">
    <property type="component" value="Unassembled WGS sequence"/>
</dbReference>
<organism evidence="2 3">
    <name type="scientific">Linnemannia exigua</name>
    <dbReference type="NCBI Taxonomy" id="604196"/>
    <lineage>
        <taxon>Eukaryota</taxon>
        <taxon>Fungi</taxon>
        <taxon>Fungi incertae sedis</taxon>
        <taxon>Mucoromycota</taxon>
        <taxon>Mortierellomycotina</taxon>
        <taxon>Mortierellomycetes</taxon>
        <taxon>Mortierellales</taxon>
        <taxon>Mortierellaceae</taxon>
        <taxon>Linnemannia</taxon>
    </lineage>
</organism>
<evidence type="ECO:0000256" key="1">
    <source>
        <dbReference type="ARBA" id="ARBA00007085"/>
    </source>
</evidence>
<proteinExistence type="inferred from homology"/>